<dbReference type="InterPro" id="IPR008979">
    <property type="entry name" value="Galactose-bd-like_sf"/>
</dbReference>
<dbReference type="Gene3D" id="2.60.120.260">
    <property type="entry name" value="Galactose-binding domain-like"/>
    <property type="match status" value="1"/>
</dbReference>
<evidence type="ECO:0000256" key="1">
    <source>
        <dbReference type="SAM" id="SignalP"/>
    </source>
</evidence>
<dbReference type="AlphaFoldDB" id="A0A7W9GQX9"/>
<dbReference type="Proteomes" id="UP000542813">
    <property type="component" value="Unassembled WGS sequence"/>
</dbReference>
<gene>
    <name evidence="2" type="ORF">HD601_002962</name>
</gene>
<comment type="caution">
    <text evidence="2">The sequence shown here is derived from an EMBL/GenBank/DDBJ whole genome shotgun (WGS) entry which is preliminary data.</text>
</comment>
<evidence type="ECO:0000313" key="3">
    <source>
        <dbReference type="Proteomes" id="UP000542813"/>
    </source>
</evidence>
<sequence>MRLSRRLSAPAALAVASAVVGAALTLTLEPAGSVTADPPPPFGEATAAASAEPVDVAIPNAGFEEVDGDGWAVGWLLDPARAQTAAVVDGDAHGGERSLEVVDPTGGGIAIWSSPVESVRGGEYEATAWMRTTAGVSAWLYLEFYDANGRRVSETHVAPAASATWQQVTIAGTAPPAATSIKLLVYGSTSTAGTTYVDDVGLRLLNPEPPYDPEIGQRTQLFHDLDRVDTMTQVGRVVHEAATSDEPILRPDRPWEANNVYLYGSVLFDEDEQLYKMWYHSYNWDLGEYLNMYATSRDGRTWDKPELGVFEFDGSTANNIVLGDGIHSPTALKDPFEDDPARRYKMMAMDYDQGYVVYFSPDGIHWTACGCNPVSTGADVANVTQNPETGQFVVTWKQPDLRPVPGIRYAFLSTSDDFETWSAPELVLAADERDNAAATAGGHTNAQIYGFPVVPYEGGWVGFPWIYQPGGGTPGMAGSGPVDVQLAFSDDLRTWNRDDRRTVIPRGVPGSWDAGMIYTASSVVRAGRELRLYYSGWDGFHDGSPGRGASIGLATWRVDGFASLANGGDLPGVVTTRPLVFDGRELSVNADLAPGGTLQVEILDADGEPIPGFTLAESRKVMGDRTDHRIRWAGAHDLSALAGTPIRLRFHLDDGDLYSYRFHD</sequence>
<dbReference type="Gene3D" id="2.115.10.20">
    <property type="entry name" value="Glycosyl hydrolase domain, family 43"/>
    <property type="match status" value="2"/>
</dbReference>
<evidence type="ECO:0008006" key="4">
    <source>
        <dbReference type="Google" id="ProtNLM"/>
    </source>
</evidence>
<dbReference type="SUPFAM" id="SSF49785">
    <property type="entry name" value="Galactose-binding domain-like"/>
    <property type="match status" value="1"/>
</dbReference>
<protein>
    <recommendedName>
        <fullName evidence="4">CBM-cenC domain-containing protein</fullName>
    </recommendedName>
</protein>
<dbReference type="InterPro" id="IPR023296">
    <property type="entry name" value="Glyco_hydro_beta-prop_sf"/>
</dbReference>
<feature type="chain" id="PRO_5038810588" description="CBM-cenC domain-containing protein" evidence="1">
    <location>
        <begin position="23"/>
        <end position="664"/>
    </location>
</feature>
<evidence type="ECO:0000313" key="2">
    <source>
        <dbReference type="EMBL" id="MBB5788387.1"/>
    </source>
</evidence>
<organism evidence="2 3">
    <name type="scientific">Jiangella mangrovi</name>
    <dbReference type="NCBI Taxonomy" id="1524084"/>
    <lineage>
        <taxon>Bacteria</taxon>
        <taxon>Bacillati</taxon>
        <taxon>Actinomycetota</taxon>
        <taxon>Actinomycetes</taxon>
        <taxon>Jiangellales</taxon>
        <taxon>Jiangellaceae</taxon>
        <taxon>Jiangella</taxon>
    </lineage>
</organism>
<accession>A0A7W9GQX9</accession>
<dbReference type="EMBL" id="JACHMM010000001">
    <property type="protein sequence ID" value="MBB5788387.1"/>
    <property type="molecule type" value="Genomic_DNA"/>
</dbReference>
<dbReference type="SUPFAM" id="SSF75005">
    <property type="entry name" value="Arabinanase/levansucrase/invertase"/>
    <property type="match status" value="2"/>
</dbReference>
<keyword evidence="3" id="KW-1185">Reference proteome</keyword>
<keyword evidence="1" id="KW-0732">Signal</keyword>
<name>A0A7W9GQX9_9ACTN</name>
<dbReference type="RefSeq" id="WP_184823027.1">
    <property type="nucleotide sequence ID" value="NZ_JACHMM010000001.1"/>
</dbReference>
<feature type="signal peptide" evidence="1">
    <location>
        <begin position="1"/>
        <end position="22"/>
    </location>
</feature>
<reference evidence="2 3" key="1">
    <citation type="submission" date="2020-08" db="EMBL/GenBank/DDBJ databases">
        <title>Sequencing the genomes of 1000 actinobacteria strains.</title>
        <authorList>
            <person name="Klenk H.-P."/>
        </authorList>
    </citation>
    <scope>NUCLEOTIDE SEQUENCE [LARGE SCALE GENOMIC DNA]</scope>
    <source>
        <strain evidence="2 3">DSM 102122</strain>
    </source>
</reference>
<proteinExistence type="predicted"/>